<dbReference type="InterPro" id="IPR006860">
    <property type="entry name" value="FecR"/>
</dbReference>
<feature type="domain" description="FecR protein" evidence="2">
    <location>
        <begin position="169"/>
        <end position="264"/>
    </location>
</feature>
<dbReference type="PIRSF" id="PIRSF018266">
    <property type="entry name" value="FecR"/>
    <property type="match status" value="1"/>
</dbReference>
<evidence type="ECO:0000313" key="4">
    <source>
        <dbReference type="EMBL" id="MEE1944680.1"/>
    </source>
</evidence>
<keyword evidence="1" id="KW-1133">Transmembrane helix</keyword>
<proteinExistence type="predicted"/>
<keyword evidence="5" id="KW-1185">Reference proteome</keyword>
<protein>
    <submittedName>
        <fullName evidence="4">FecR family protein</fullName>
    </submittedName>
</protein>
<dbReference type="EMBL" id="JAZDQT010000001">
    <property type="protein sequence ID" value="MEE1944680.1"/>
    <property type="molecule type" value="Genomic_DNA"/>
</dbReference>
<dbReference type="Pfam" id="PF16344">
    <property type="entry name" value="FecR_C"/>
    <property type="match status" value="1"/>
</dbReference>
<feature type="transmembrane region" description="Helical" evidence="1">
    <location>
        <begin position="73"/>
        <end position="91"/>
    </location>
</feature>
<dbReference type="Gene3D" id="2.60.120.1440">
    <property type="match status" value="1"/>
</dbReference>
<dbReference type="Gene3D" id="3.55.50.30">
    <property type="match status" value="1"/>
</dbReference>
<organism evidence="4 5">
    <name type="scientific">Pedobacter albus</name>
    <dbReference type="NCBI Taxonomy" id="3113905"/>
    <lineage>
        <taxon>Bacteria</taxon>
        <taxon>Pseudomonadati</taxon>
        <taxon>Bacteroidota</taxon>
        <taxon>Sphingobacteriia</taxon>
        <taxon>Sphingobacteriales</taxon>
        <taxon>Sphingobacteriaceae</taxon>
        <taxon>Pedobacter</taxon>
    </lineage>
</organism>
<dbReference type="Pfam" id="PF04773">
    <property type="entry name" value="FecR"/>
    <property type="match status" value="1"/>
</dbReference>
<name>A0ABU7I5D3_9SPHI</name>
<dbReference type="PANTHER" id="PTHR30273">
    <property type="entry name" value="PERIPLASMIC SIGNAL SENSOR AND SIGMA FACTOR ACTIVATOR FECR-RELATED"/>
    <property type="match status" value="1"/>
</dbReference>
<dbReference type="InterPro" id="IPR032508">
    <property type="entry name" value="FecR_C"/>
</dbReference>
<dbReference type="InterPro" id="IPR012373">
    <property type="entry name" value="Ferrdict_sens_TM"/>
</dbReference>
<evidence type="ECO:0000259" key="3">
    <source>
        <dbReference type="Pfam" id="PF16344"/>
    </source>
</evidence>
<evidence type="ECO:0000256" key="1">
    <source>
        <dbReference type="SAM" id="Phobius"/>
    </source>
</evidence>
<dbReference type="RefSeq" id="WP_330107042.1">
    <property type="nucleotide sequence ID" value="NZ_JAZDQT010000001.1"/>
</dbReference>
<reference evidence="4 5" key="1">
    <citation type="submission" date="2024-01" db="EMBL/GenBank/DDBJ databases">
        <title>Pedobacter sp. nov., isolated from fresh soil.</title>
        <authorList>
            <person name="Le N.T.T."/>
        </authorList>
    </citation>
    <scope>NUCLEOTIDE SEQUENCE [LARGE SCALE GENOMIC DNA]</scope>
    <source>
        <strain evidence="4 5">KR3-3</strain>
    </source>
</reference>
<keyword evidence="1" id="KW-0812">Transmembrane</keyword>
<dbReference type="PANTHER" id="PTHR30273:SF2">
    <property type="entry name" value="PROTEIN FECR"/>
    <property type="match status" value="1"/>
</dbReference>
<evidence type="ECO:0000259" key="2">
    <source>
        <dbReference type="Pfam" id="PF04773"/>
    </source>
</evidence>
<feature type="domain" description="Protein FecR C-terminal" evidence="3">
    <location>
        <begin position="306"/>
        <end position="373"/>
    </location>
</feature>
<sequence length="375" mass="41920">MQKIDAKTLLQKYRANQCTEEELALLESWYVVDELEPIDLTLEDLQEAKADTWQQLPIHQKKVVRLNWSYQKIAAVAAVFAILFFGTYFFLNRNQPQSQTKNELAVAKIVPGGKKAILTLGNGTSIVLSNAKNGKLADQNDVHIFKTEDDALVYNGQQDANQGTNDINTLTIPSGGYYSLTLADGTKVWLNSESSLTYPTAFNGKERVVKLSGEGYFEVAHRNNQAFKVIANNQTVEVLGTHFNINAYANERATVTTLLQGSVKVSTSGGTSKMLAPGLETVVVKDNISIRPADEDNAIAWTENNFVFNKEELGSIMRKISRWYDIDIDCPPNMAKLSFSGSISRSRNIKQVLKIMELTNSVHFKFEERRIIIMP</sequence>
<keyword evidence="1" id="KW-0472">Membrane</keyword>
<gene>
    <name evidence="4" type="ORF">VRU48_06145</name>
</gene>
<dbReference type="Proteomes" id="UP001336835">
    <property type="component" value="Unassembled WGS sequence"/>
</dbReference>
<comment type="caution">
    <text evidence="4">The sequence shown here is derived from an EMBL/GenBank/DDBJ whole genome shotgun (WGS) entry which is preliminary data.</text>
</comment>
<accession>A0ABU7I5D3</accession>
<evidence type="ECO:0000313" key="5">
    <source>
        <dbReference type="Proteomes" id="UP001336835"/>
    </source>
</evidence>